<proteinExistence type="predicted"/>
<reference evidence="1" key="1">
    <citation type="submission" date="2022-04" db="EMBL/GenBank/DDBJ databases">
        <title>Genome of the entomopathogenic fungus Entomophthora muscae.</title>
        <authorList>
            <person name="Elya C."/>
            <person name="Lovett B.R."/>
            <person name="Lee E."/>
            <person name="Macias A.M."/>
            <person name="Hajek A.E."/>
            <person name="De Bivort B.L."/>
            <person name="Kasson M.T."/>
            <person name="De Fine Licht H.H."/>
            <person name="Stajich J.E."/>
        </authorList>
    </citation>
    <scope>NUCLEOTIDE SEQUENCE</scope>
    <source>
        <strain evidence="1">Berkeley</strain>
    </source>
</reference>
<keyword evidence="1" id="KW-0456">Lyase</keyword>
<name>A0ACC2RRI1_9FUNG</name>
<accession>A0ACC2RRI1</accession>
<sequence length="110" mass="11269">MSLPTASVFKMSDNAPSKISSSFESAKGAIKENAGWAIGNETMQAEGAATRAKADAEYKAAQAQGYAEGTADSFKGSIKDTVGSVIGDNQMQGEGKTSKAKGDAKKSINS</sequence>
<evidence type="ECO:0000313" key="2">
    <source>
        <dbReference type="Proteomes" id="UP001165960"/>
    </source>
</evidence>
<dbReference type="Proteomes" id="UP001165960">
    <property type="component" value="Unassembled WGS sequence"/>
</dbReference>
<comment type="caution">
    <text evidence="1">The sequence shown here is derived from an EMBL/GenBank/DDBJ whole genome shotgun (WGS) entry which is preliminary data.</text>
</comment>
<keyword evidence="2" id="KW-1185">Reference proteome</keyword>
<organism evidence="1 2">
    <name type="scientific">Entomophthora muscae</name>
    <dbReference type="NCBI Taxonomy" id="34485"/>
    <lineage>
        <taxon>Eukaryota</taxon>
        <taxon>Fungi</taxon>
        <taxon>Fungi incertae sedis</taxon>
        <taxon>Zoopagomycota</taxon>
        <taxon>Entomophthoromycotina</taxon>
        <taxon>Entomophthoromycetes</taxon>
        <taxon>Entomophthorales</taxon>
        <taxon>Entomophthoraceae</taxon>
        <taxon>Entomophthora</taxon>
    </lineage>
</organism>
<dbReference type="EMBL" id="QTSX02006631">
    <property type="protein sequence ID" value="KAJ9052633.1"/>
    <property type="molecule type" value="Genomic_DNA"/>
</dbReference>
<gene>
    <name evidence="1" type="primary">GAD1_8</name>
    <name evidence="1" type="ORF">DSO57_1032307</name>
</gene>
<dbReference type="EC" id="4.1.1.15" evidence="1"/>
<protein>
    <submittedName>
        <fullName evidence="1">Glutamate decarboxylase gad1</fullName>
        <ecNumber evidence="1">4.1.1.15</ecNumber>
    </submittedName>
</protein>
<evidence type="ECO:0000313" key="1">
    <source>
        <dbReference type="EMBL" id="KAJ9052633.1"/>
    </source>
</evidence>